<dbReference type="PANTHER" id="PTHR37012:SF6">
    <property type="entry name" value="BZIP TRANSCRIPTION FACTOR"/>
    <property type="match status" value="1"/>
</dbReference>
<protein>
    <recommendedName>
        <fullName evidence="5">BZIP transcription factor</fullName>
    </recommendedName>
</protein>
<feature type="region of interest" description="Disordered" evidence="2">
    <location>
        <begin position="251"/>
        <end position="277"/>
    </location>
</feature>
<dbReference type="SUPFAM" id="SSF57959">
    <property type="entry name" value="Leucine zipper domain"/>
    <property type="match status" value="1"/>
</dbReference>
<dbReference type="Proteomes" id="UP000076874">
    <property type="component" value="Unassembled WGS sequence"/>
</dbReference>
<dbReference type="AlphaFoldDB" id="A0A167T6B8"/>
<organism evidence="3 4">
    <name type="scientific">Niveomyces insectorum RCEF 264</name>
    <dbReference type="NCBI Taxonomy" id="1081102"/>
    <lineage>
        <taxon>Eukaryota</taxon>
        <taxon>Fungi</taxon>
        <taxon>Dikarya</taxon>
        <taxon>Ascomycota</taxon>
        <taxon>Pezizomycotina</taxon>
        <taxon>Sordariomycetes</taxon>
        <taxon>Hypocreomycetidae</taxon>
        <taxon>Hypocreales</taxon>
        <taxon>Cordycipitaceae</taxon>
        <taxon>Niveomyces</taxon>
    </lineage>
</organism>
<evidence type="ECO:0000256" key="1">
    <source>
        <dbReference type="SAM" id="Coils"/>
    </source>
</evidence>
<comment type="caution">
    <text evidence="3">The sequence shown here is derived from an EMBL/GenBank/DDBJ whole genome shotgun (WGS) entry which is preliminary data.</text>
</comment>
<dbReference type="PANTHER" id="PTHR37012">
    <property type="entry name" value="B-ZIP TRANSCRIPTION FACTOR (EUROFUNG)-RELATED"/>
    <property type="match status" value="1"/>
</dbReference>
<sequence length="518" mass="58461">MPSNRHDVVAAEKKRLRDRVAQQNLRDKRNRHIQALEQQVKLCRELHGSQGNEDLLKTVAELRAENEAFRAQQERLQALLESFKGILEAPAGPADKTGGHLPPRSGSENGVGMPKHDDVPKTSGQRTSSRLLQKRSQQPQDGPTTLAVSPSSAALCEPLLNQKAEKMTPGYTDYSFLLDANHNNPGTNGEMCMVVTDLMKGASVPHGMDVDGLDKAAMDAVHLMAMAQDSSISTSPGSDVQRELAKDMLCPQLSTPPALPPPPPPPQQVPSGLDNLRSDFSDEVEHYDPFLDGTLWNVVDFWAYRNCENLPVWARIPVRTSTSVDIRHSKGWDSNISVILDSPDSPYPLDLMFGSSQNPLANALHRAVKSYLWGELERLAFAWITYHYIKWRTQPSIERYARLPNYLKPLAEQTRSPHPGCLDYVLWKEVRLRMMKSFEKYDIEKFVRLYDGCLRLRWPKDREYLVPTEDGKHVLRPDFITLLMSLDGWGLKPEFIDQYAELFDGLDLKGIVYNEVLS</sequence>
<dbReference type="Pfam" id="PF11905">
    <property type="entry name" value="DUF3425"/>
    <property type="match status" value="1"/>
</dbReference>
<dbReference type="GO" id="GO:0003700">
    <property type="term" value="F:DNA-binding transcription factor activity"/>
    <property type="evidence" value="ECO:0007669"/>
    <property type="project" value="InterPro"/>
</dbReference>
<accession>A0A167T6B8</accession>
<dbReference type="OrthoDB" id="4161589at2759"/>
<evidence type="ECO:0000313" key="4">
    <source>
        <dbReference type="Proteomes" id="UP000076874"/>
    </source>
</evidence>
<keyword evidence="1" id="KW-0175">Coiled coil</keyword>
<dbReference type="InterPro" id="IPR021833">
    <property type="entry name" value="DUF3425"/>
</dbReference>
<evidence type="ECO:0000313" key="3">
    <source>
        <dbReference type="EMBL" id="OAA60272.1"/>
    </source>
</evidence>
<name>A0A167T6B8_9HYPO</name>
<dbReference type="Gene3D" id="1.20.5.170">
    <property type="match status" value="1"/>
</dbReference>
<dbReference type="EMBL" id="AZHD01000009">
    <property type="protein sequence ID" value="OAA60272.1"/>
    <property type="molecule type" value="Genomic_DNA"/>
</dbReference>
<evidence type="ECO:0000256" key="2">
    <source>
        <dbReference type="SAM" id="MobiDB-lite"/>
    </source>
</evidence>
<reference evidence="3 4" key="1">
    <citation type="journal article" date="2016" name="Genome Biol. Evol.">
        <title>Divergent and convergent evolution of fungal pathogenicity.</title>
        <authorList>
            <person name="Shang Y."/>
            <person name="Xiao G."/>
            <person name="Zheng P."/>
            <person name="Cen K."/>
            <person name="Zhan S."/>
            <person name="Wang C."/>
        </authorList>
    </citation>
    <scope>NUCLEOTIDE SEQUENCE [LARGE SCALE GENOMIC DNA]</scope>
    <source>
        <strain evidence="3 4">RCEF 264</strain>
    </source>
</reference>
<evidence type="ECO:0008006" key="5">
    <source>
        <dbReference type="Google" id="ProtNLM"/>
    </source>
</evidence>
<feature type="compositionally biased region" description="Pro residues" evidence="2">
    <location>
        <begin position="257"/>
        <end position="268"/>
    </location>
</feature>
<feature type="compositionally biased region" description="Polar residues" evidence="2">
    <location>
        <begin position="122"/>
        <end position="150"/>
    </location>
</feature>
<dbReference type="CDD" id="cd14688">
    <property type="entry name" value="bZIP_YAP"/>
    <property type="match status" value="1"/>
</dbReference>
<dbReference type="InterPro" id="IPR046347">
    <property type="entry name" value="bZIP_sf"/>
</dbReference>
<feature type="coiled-coil region" evidence="1">
    <location>
        <begin position="52"/>
        <end position="79"/>
    </location>
</feature>
<proteinExistence type="predicted"/>
<gene>
    <name evidence="3" type="ORF">SPI_05396</name>
</gene>
<feature type="region of interest" description="Disordered" evidence="2">
    <location>
        <begin position="90"/>
        <end position="150"/>
    </location>
</feature>
<keyword evidence="4" id="KW-1185">Reference proteome</keyword>